<dbReference type="Gene3D" id="3.30.710.10">
    <property type="entry name" value="Potassium Channel Kv1.1, Chain A"/>
    <property type="match status" value="1"/>
</dbReference>
<keyword evidence="2" id="KW-1185">Reference proteome</keyword>
<accession>A0A0N4ZQY8</accession>
<evidence type="ECO:0000313" key="2">
    <source>
        <dbReference type="Proteomes" id="UP000038045"/>
    </source>
</evidence>
<dbReference type="SUPFAM" id="SSF54695">
    <property type="entry name" value="POZ domain"/>
    <property type="match status" value="1"/>
</dbReference>
<dbReference type="Proteomes" id="UP000038045">
    <property type="component" value="Unplaced"/>
</dbReference>
<feature type="domain" description="BTB" evidence="1">
    <location>
        <begin position="9"/>
        <end position="68"/>
    </location>
</feature>
<organism evidence="2 3">
    <name type="scientific">Parastrongyloides trichosuri</name>
    <name type="common">Possum-specific nematode worm</name>
    <dbReference type="NCBI Taxonomy" id="131310"/>
    <lineage>
        <taxon>Eukaryota</taxon>
        <taxon>Metazoa</taxon>
        <taxon>Ecdysozoa</taxon>
        <taxon>Nematoda</taxon>
        <taxon>Chromadorea</taxon>
        <taxon>Rhabditida</taxon>
        <taxon>Tylenchina</taxon>
        <taxon>Panagrolaimomorpha</taxon>
        <taxon>Strongyloidoidea</taxon>
        <taxon>Strongyloididae</taxon>
        <taxon>Parastrongyloides</taxon>
    </lineage>
</organism>
<sequence>MIKIENTIEEQMEEIRLKEDDISEFIKLLDFIYLFHKEITKDNVKTLLRMGDIFDIAYVMEQYKTFLIVLI</sequence>
<name>A0A0N4ZQY8_PARTI</name>
<dbReference type="AlphaFoldDB" id="A0A0N4ZQY8"/>
<protein>
    <submittedName>
        <fullName evidence="3">BTB domain-containing protein</fullName>
    </submittedName>
</protein>
<dbReference type="WBParaSite" id="PTRK_0001092850.1">
    <property type="protein sequence ID" value="PTRK_0001092850.1"/>
    <property type="gene ID" value="PTRK_0001092850"/>
</dbReference>
<dbReference type="Pfam" id="PF00651">
    <property type="entry name" value="BTB"/>
    <property type="match status" value="1"/>
</dbReference>
<evidence type="ECO:0000313" key="3">
    <source>
        <dbReference type="WBParaSite" id="PTRK_0001092850.1"/>
    </source>
</evidence>
<evidence type="ECO:0000259" key="1">
    <source>
        <dbReference type="Pfam" id="PF00651"/>
    </source>
</evidence>
<dbReference type="InterPro" id="IPR011333">
    <property type="entry name" value="SKP1/BTB/POZ_sf"/>
</dbReference>
<reference evidence="3" key="1">
    <citation type="submission" date="2017-02" db="UniProtKB">
        <authorList>
            <consortium name="WormBaseParasite"/>
        </authorList>
    </citation>
    <scope>IDENTIFICATION</scope>
</reference>
<dbReference type="InterPro" id="IPR000210">
    <property type="entry name" value="BTB/POZ_dom"/>
</dbReference>
<proteinExistence type="predicted"/>